<evidence type="ECO:0000313" key="8">
    <source>
        <dbReference type="Proteomes" id="UP001243623"/>
    </source>
</evidence>
<comment type="catalytic activity">
    <reaction evidence="5">
        <text>malonyl-[ACP] + S-adenosyl-L-methionine = malonyl-[ACP] methyl ester + S-adenosyl-L-homocysteine</text>
        <dbReference type="Rhea" id="RHEA:17105"/>
        <dbReference type="Rhea" id="RHEA-COMP:9623"/>
        <dbReference type="Rhea" id="RHEA-COMP:9954"/>
        <dbReference type="ChEBI" id="CHEBI:57856"/>
        <dbReference type="ChEBI" id="CHEBI:59789"/>
        <dbReference type="ChEBI" id="CHEBI:78449"/>
        <dbReference type="ChEBI" id="CHEBI:78845"/>
        <dbReference type="EC" id="2.1.1.197"/>
    </reaction>
</comment>
<dbReference type="EC" id="2.1.1.197" evidence="5"/>
<dbReference type="AlphaFoldDB" id="A0A9Y2ESE8"/>
<dbReference type="InterPro" id="IPR013217">
    <property type="entry name" value="Methyltransf_12"/>
</dbReference>
<evidence type="ECO:0000259" key="6">
    <source>
        <dbReference type="Pfam" id="PF08242"/>
    </source>
</evidence>
<comment type="function">
    <text evidence="5">Converts the free carboxyl group of a malonyl-thioester to its methyl ester by transfer of a methyl group from S-adenosyl-L-methionine (SAM). It allows to synthesize pimeloyl-ACP via the fatty acid synthetic pathway.</text>
</comment>
<protein>
    <recommendedName>
        <fullName evidence="5">Malonyl-[acyl-carrier protein] O-methyltransferase</fullName>
        <shortName evidence="5">Malonyl-ACP O-methyltransferase</shortName>
        <ecNumber evidence="5">2.1.1.197</ecNumber>
    </recommendedName>
    <alternativeName>
        <fullName evidence="5">Biotin synthesis protein BioC</fullName>
    </alternativeName>
</protein>
<dbReference type="SUPFAM" id="SSF53335">
    <property type="entry name" value="S-adenosyl-L-methionine-dependent methyltransferases"/>
    <property type="match status" value="1"/>
</dbReference>
<keyword evidence="3 5" id="KW-0949">S-adenosyl-L-methionine</keyword>
<evidence type="ECO:0000313" key="7">
    <source>
        <dbReference type="EMBL" id="WIW70261.1"/>
    </source>
</evidence>
<dbReference type="GO" id="GO:0010340">
    <property type="term" value="F:carboxyl-O-methyltransferase activity"/>
    <property type="evidence" value="ECO:0007669"/>
    <property type="project" value="UniProtKB-UniRule"/>
</dbReference>
<dbReference type="RefSeq" id="WP_147670051.1">
    <property type="nucleotide sequence ID" value="NZ_CP120678.1"/>
</dbReference>
<keyword evidence="1 5" id="KW-0489">Methyltransferase</keyword>
<evidence type="ECO:0000256" key="5">
    <source>
        <dbReference type="HAMAP-Rule" id="MF_00835"/>
    </source>
</evidence>
<keyword evidence="2 5" id="KW-0808">Transferase</keyword>
<organism evidence="7 8">
    <name type="scientific">Selenobaculum gibii</name>
    <dbReference type="NCBI Taxonomy" id="3054208"/>
    <lineage>
        <taxon>Bacteria</taxon>
        <taxon>Bacillati</taxon>
        <taxon>Bacillota</taxon>
        <taxon>Negativicutes</taxon>
        <taxon>Selenomonadales</taxon>
        <taxon>Selenomonadaceae</taxon>
        <taxon>Selenobaculum</taxon>
    </lineage>
</organism>
<sequence>MLNKNMITKHFSKAAKEYDEYAKVQKKMALVLNDLLEEKSNYEILEIGCGTGYLTKILADKFPDANILATDISPDMIESAKYKLSNYQNITYAILDGEKISTDKKYDLIISNAVFQWFSDYNQTFQRFFECLNPNGYLIYSTFGPKTFIELSQSFTYAYQKNQIKQNYIIGPSFSKMNELINISTSIGFISTHQEKFYTEYFPSPKDFLRSIKKIGANNSSQADHVLVNKKVMTDMLTYYEDTFSKDDQVYTTYHAIYGKNQKV</sequence>
<name>A0A9Y2ESE8_9FIRM</name>
<dbReference type="Proteomes" id="UP001243623">
    <property type="component" value="Chromosome"/>
</dbReference>
<comment type="similarity">
    <text evidence="5">Belongs to the methyltransferase superfamily.</text>
</comment>
<evidence type="ECO:0000256" key="1">
    <source>
        <dbReference type="ARBA" id="ARBA00022603"/>
    </source>
</evidence>
<accession>A0A9Y2ESE8</accession>
<evidence type="ECO:0000256" key="3">
    <source>
        <dbReference type="ARBA" id="ARBA00022691"/>
    </source>
</evidence>
<dbReference type="CDD" id="cd02440">
    <property type="entry name" value="AdoMet_MTases"/>
    <property type="match status" value="1"/>
</dbReference>
<keyword evidence="4 5" id="KW-0093">Biotin biosynthesis</keyword>
<proteinExistence type="inferred from homology"/>
<dbReference type="GO" id="GO:0009102">
    <property type="term" value="P:biotin biosynthetic process"/>
    <property type="evidence" value="ECO:0007669"/>
    <property type="project" value="UniProtKB-UniRule"/>
</dbReference>
<comment type="pathway">
    <text evidence="5">Cofactor biosynthesis; biotin biosynthesis.</text>
</comment>
<evidence type="ECO:0000256" key="2">
    <source>
        <dbReference type="ARBA" id="ARBA00022679"/>
    </source>
</evidence>
<dbReference type="GO" id="GO:0102130">
    <property type="term" value="F:malonyl-CoA methyltransferase activity"/>
    <property type="evidence" value="ECO:0007669"/>
    <property type="project" value="UniProtKB-EC"/>
</dbReference>
<feature type="domain" description="Methyltransferase type 12" evidence="6">
    <location>
        <begin position="45"/>
        <end position="138"/>
    </location>
</feature>
<dbReference type="EMBL" id="CP120678">
    <property type="protein sequence ID" value="WIW70261.1"/>
    <property type="molecule type" value="Genomic_DNA"/>
</dbReference>
<dbReference type="GO" id="GO:0032259">
    <property type="term" value="P:methylation"/>
    <property type="evidence" value="ECO:0007669"/>
    <property type="project" value="UniProtKB-KW"/>
</dbReference>
<dbReference type="NCBIfam" id="TIGR02072">
    <property type="entry name" value="BioC"/>
    <property type="match status" value="1"/>
</dbReference>
<dbReference type="Gene3D" id="3.40.50.150">
    <property type="entry name" value="Vaccinia Virus protein VP39"/>
    <property type="match status" value="1"/>
</dbReference>
<evidence type="ECO:0000256" key="4">
    <source>
        <dbReference type="ARBA" id="ARBA00022756"/>
    </source>
</evidence>
<dbReference type="InterPro" id="IPR029063">
    <property type="entry name" value="SAM-dependent_MTases_sf"/>
</dbReference>
<dbReference type="Pfam" id="PF08242">
    <property type="entry name" value="Methyltransf_12"/>
    <property type="match status" value="1"/>
</dbReference>
<dbReference type="InterPro" id="IPR011814">
    <property type="entry name" value="BioC"/>
</dbReference>
<gene>
    <name evidence="5 7" type="primary">bioC</name>
    <name evidence="7" type="ORF">P3F81_10230</name>
</gene>
<dbReference type="PANTHER" id="PTHR43861">
    <property type="entry name" value="TRANS-ACONITATE 2-METHYLTRANSFERASE-RELATED"/>
    <property type="match status" value="1"/>
</dbReference>
<dbReference type="KEGG" id="sgbi:P3F81_10230"/>
<dbReference type="HAMAP" id="MF_00835">
    <property type="entry name" value="BioC"/>
    <property type="match status" value="1"/>
</dbReference>
<reference evidence="7" key="1">
    <citation type="submission" date="2023-03" db="EMBL/GenBank/DDBJ databases">
        <title>Selenobaculum gbiensis gen. nov. sp. nov., a new bacterium isolated from the gut microbiota of IBD patient.</title>
        <authorList>
            <person name="Yeo S."/>
            <person name="Park H."/>
            <person name="Huh C.S."/>
        </authorList>
    </citation>
    <scope>NUCLEOTIDE SEQUENCE</scope>
    <source>
        <strain evidence="7">ICN-92133</strain>
    </source>
</reference>
<keyword evidence="8" id="KW-1185">Reference proteome</keyword>